<evidence type="ECO:0000256" key="1">
    <source>
        <dbReference type="SAM" id="Phobius"/>
    </source>
</evidence>
<feature type="transmembrane region" description="Helical" evidence="1">
    <location>
        <begin position="179"/>
        <end position="196"/>
    </location>
</feature>
<reference evidence="2 3" key="1">
    <citation type="submission" date="2023-01" db="EMBL/GenBank/DDBJ databases">
        <title>Novel diversity within Roseofilum (Cyanobacteria; Desertifilaceae) from marine benthic mats with descriptions of four novel species.</title>
        <authorList>
            <person name="Wang Y."/>
            <person name="Berthold D.E."/>
            <person name="Hu J."/>
            <person name="Lefler F.W."/>
            <person name="Laughinghouse H.D. IV."/>
        </authorList>
    </citation>
    <scope>NUCLEOTIDE SEQUENCE [LARGE SCALE GENOMIC DNA]</scope>
    <source>
        <strain evidence="2 3">BLCC-M143</strain>
    </source>
</reference>
<keyword evidence="3" id="KW-1185">Reference proteome</keyword>
<proteinExistence type="predicted"/>
<name>A0ABT7BWW0_9CYAN</name>
<evidence type="ECO:0000313" key="3">
    <source>
        <dbReference type="Proteomes" id="UP001232992"/>
    </source>
</evidence>
<feature type="transmembrane region" description="Helical" evidence="1">
    <location>
        <begin position="141"/>
        <end position="167"/>
    </location>
</feature>
<keyword evidence="1" id="KW-1133">Transmembrane helix</keyword>
<evidence type="ECO:0008006" key="4">
    <source>
        <dbReference type="Google" id="ProtNLM"/>
    </source>
</evidence>
<dbReference type="RefSeq" id="WP_283758324.1">
    <property type="nucleotide sequence ID" value="NZ_JAQOSQ010000009.1"/>
</dbReference>
<evidence type="ECO:0000313" key="2">
    <source>
        <dbReference type="EMBL" id="MDJ1183671.1"/>
    </source>
</evidence>
<feature type="transmembrane region" description="Helical" evidence="1">
    <location>
        <begin position="228"/>
        <end position="245"/>
    </location>
</feature>
<feature type="transmembrane region" description="Helical" evidence="1">
    <location>
        <begin position="350"/>
        <end position="372"/>
    </location>
</feature>
<gene>
    <name evidence="2" type="ORF">PMH09_10770</name>
</gene>
<feature type="transmembrane region" description="Helical" evidence="1">
    <location>
        <begin position="410"/>
        <end position="431"/>
    </location>
</feature>
<accession>A0ABT7BWW0</accession>
<feature type="transmembrane region" description="Helical" evidence="1">
    <location>
        <begin position="63"/>
        <end position="84"/>
    </location>
</feature>
<keyword evidence="1" id="KW-0472">Membrane</keyword>
<comment type="caution">
    <text evidence="2">The sequence shown here is derived from an EMBL/GenBank/DDBJ whole genome shotgun (WGS) entry which is preliminary data.</text>
</comment>
<organism evidence="2 3">
    <name type="scientific">Roseofilum casamattae BLCC-M143</name>
    <dbReference type="NCBI Taxonomy" id="3022442"/>
    <lineage>
        <taxon>Bacteria</taxon>
        <taxon>Bacillati</taxon>
        <taxon>Cyanobacteriota</taxon>
        <taxon>Cyanophyceae</taxon>
        <taxon>Desertifilales</taxon>
        <taxon>Desertifilaceae</taxon>
        <taxon>Roseofilum</taxon>
        <taxon>Roseofilum casamattae</taxon>
    </lineage>
</organism>
<sequence length="505" mass="55618">MNAALLNRIGEWNPQLLREVKGRLKPAPVFLAVGAAVLLQGILILIAAEYDYSPYTQDFHWPVIFYGLTWILPLTLVVCGVFLLTSDMAKETRQGTLNFIRLSPQKSQSILLGKLLGVPIAAYLFVALCLPLHFLAALQTYSALSILAVYSLWIAGCAFFYTLALLFGTIGKNNVSEQARAGGASGITLMIAPYLLQGINSGWEMYASGVPAYFTVHWFTLPLASAEFGYGLTLITGVVATYWIWCALNRSYQNPQGTRLSKVQSYCAIASLQFWCLGFAVPLEFRDHEEAFLLLFGMSLLNLVAVISTAFAITPERQLSLDWARYRHQQVGKNRALIHDLLWGEKSPSILAIGFNIATITLVWSAWAFFRVPNPEKMWAILSLIISANLMLIYATVIQLGMLNRSKKRMAIATGSVFGGLLLPLIVLGALGLTPHLSPVLWISLVFGGSWFVLQSTPQVLVLPFALSLLSQLSLFALLNTTLTRTLKKVGESKTKALFNEGTKS</sequence>
<feature type="transmembrane region" description="Helical" evidence="1">
    <location>
        <begin position="437"/>
        <end position="454"/>
    </location>
</feature>
<dbReference type="EMBL" id="JAQOSQ010000009">
    <property type="protein sequence ID" value="MDJ1183671.1"/>
    <property type="molecule type" value="Genomic_DNA"/>
</dbReference>
<feature type="transmembrane region" description="Helical" evidence="1">
    <location>
        <begin position="27"/>
        <end position="48"/>
    </location>
</feature>
<protein>
    <recommendedName>
        <fullName evidence="4">ABC transporter permease</fullName>
    </recommendedName>
</protein>
<keyword evidence="1" id="KW-0812">Transmembrane</keyword>
<feature type="transmembrane region" description="Helical" evidence="1">
    <location>
        <begin position="111"/>
        <end position="135"/>
    </location>
</feature>
<feature type="transmembrane region" description="Helical" evidence="1">
    <location>
        <begin position="291"/>
        <end position="313"/>
    </location>
</feature>
<feature type="transmembrane region" description="Helical" evidence="1">
    <location>
        <begin position="461"/>
        <end position="479"/>
    </location>
</feature>
<dbReference type="Proteomes" id="UP001232992">
    <property type="component" value="Unassembled WGS sequence"/>
</dbReference>
<feature type="transmembrane region" description="Helical" evidence="1">
    <location>
        <begin position="378"/>
        <end position="398"/>
    </location>
</feature>